<accession>M2RKV9</accession>
<gene>
    <name evidence="2" type="ORF">CERSUDRAFT_112804</name>
</gene>
<evidence type="ECO:0000313" key="3">
    <source>
        <dbReference type="Proteomes" id="UP000016930"/>
    </source>
</evidence>
<evidence type="ECO:0000313" key="2">
    <source>
        <dbReference type="EMBL" id="EMD39112.1"/>
    </source>
</evidence>
<dbReference type="AlphaFoldDB" id="M2RKV9"/>
<feature type="region of interest" description="Disordered" evidence="1">
    <location>
        <begin position="51"/>
        <end position="76"/>
    </location>
</feature>
<dbReference type="HOGENOM" id="CLU_2183639_0_0_1"/>
<dbReference type="Proteomes" id="UP000016930">
    <property type="component" value="Unassembled WGS sequence"/>
</dbReference>
<dbReference type="EMBL" id="KB445794">
    <property type="protein sequence ID" value="EMD39112.1"/>
    <property type="molecule type" value="Genomic_DNA"/>
</dbReference>
<evidence type="ECO:0000256" key="1">
    <source>
        <dbReference type="SAM" id="MobiDB-lite"/>
    </source>
</evidence>
<sequence length="109" mass="12170">MEAGAVSRPYRFTNARSLQSVHAHQRAHLPGLPAGARFRYPEKADKVEAARIGSNSSCRRGGGHGRVDAGSVPTRNALESHLKRKRSWIAPERRCKWRHCVGPVFGIWM</sequence>
<keyword evidence="3" id="KW-1185">Reference proteome</keyword>
<protein>
    <submittedName>
        <fullName evidence="2">Uncharacterized protein</fullName>
    </submittedName>
</protein>
<name>M2RKV9_CERS8</name>
<organism evidence="2 3">
    <name type="scientific">Ceriporiopsis subvermispora (strain B)</name>
    <name type="common">White-rot fungus</name>
    <name type="synonym">Gelatoporia subvermispora</name>
    <dbReference type="NCBI Taxonomy" id="914234"/>
    <lineage>
        <taxon>Eukaryota</taxon>
        <taxon>Fungi</taxon>
        <taxon>Dikarya</taxon>
        <taxon>Basidiomycota</taxon>
        <taxon>Agaricomycotina</taxon>
        <taxon>Agaricomycetes</taxon>
        <taxon>Polyporales</taxon>
        <taxon>Gelatoporiaceae</taxon>
        <taxon>Gelatoporia</taxon>
    </lineage>
</organism>
<reference evidence="2 3" key="1">
    <citation type="journal article" date="2012" name="Proc. Natl. Acad. Sci. U.S.A.">
        <title>Comparative genomics of Ceriporiopsis subvermispora and Phanerochaete chrysosporium provide insight into selective ligninolysis.</title>
        <authorList>
            <person name="Fernandez-Fueyo E."/>
            <person name="Ruiz-Duenas F.J."/>
            <person name="Ferreira P."/>
            <person name="Floudas D."/>
            <person name="Hibbett D.S."/>
            <person name="Canessa P."/>
            <person name="Larrondo L.F."/>
            <person name="James T.Y."/>
            <person name="Seelenfreund D."/>
            <person name="Lobos S."/>
            <person name="Polanco R."/>
            <person name="Tello M."/>
            <person name="Honda Y."/>
            <person name="Watanabe T."/>
            <person name="Watanabe T."/>
            <person name="Ryu J.S."/>
            <person name="Kubicek C.P."/>
            <person name="Schmoll M."/>
            <person name="Gaskell J."/>
            <person name="Hammel K.E."/>
            <person name="St John F.J."/>
            <person name="Vanden Wymelenberg A."/>
            <person name="Sabat G."/>
            <person name="Splinter BonDurant S."/>
            <person name="Syed K."/>
            <person name="Yadav J.S."/>
            <person name="Doddapaneni H."/>
            <person name="Subramanian V."/>
            <person name="Lavin J.L."/>
            <person name="Oguiza J.A."/>
            <person name="Perez G."/>
            <person name="Pisabarro A.G."/>
            <person name="Ramirez L."/>
            <person name="Santoyo F."/>
            <person name="Master E."/>
            <person name="Coutinho P.M."/>
            <person name="Henrissat B."/>
            <person name="Lombard V."/>
            <person name="Magnuson J.K."/>
            <person name="Kuees U."/>
            <person name="Hori C."/>
            <person name="Igarashi K."/>
            <person name="Samejima M."/>
            <person name="Held B.W."/>
            <person name="Barry K.W."/>
            <person name="LaButti K.M."/>
            <person name="Lapidus A."/>
            <person name="Lindquist E.A."/>
            <person name="Lucas S.M."/>
            <person name="Riley R."/>
            <person name="Salamov A.A."/>
            <person name="Hoffmeister D."/>
            <person name="Schwenk D."/>
            <person name="Hadar Y."/>
            <person name="Yarden O."/>
            <person name="de Vries R.P."/>
            <person name="Wiebenga A."/>
            <person name="Stenlid J."/>
            <person name="Eastwood D."/>
            <person name="Grigoriev I.V."/>
            <person name="Berka R.M."/>
            <person name="Blanchette R.A."/>
            <person name="Kersten P."/>
            <person name="Martinez A.T."/>
            <person name="Vicuna R."/>
            <person name="Cullen D."/>
        </authorList>
    </citation>
    <scope>NUCLEOTIDE SEQUENCE [LARGE SCALE GENOMIC DNA]</scope>
    <source>
        <strain evidence="2 3">B</strain>
    </source>
</reference>
<proteinExistence type="predicted"/>